<dbReference type="SUPFAM" id="SSF49478">
    <property type="entry name" value="Cna protein B-type domain"/>
    <property type="match status" value="1"/>
</dbReference>
<evidence type="ECO:0000313" key="3">
    <source>
        <dbReference type="Proteomes" id="UP000031549"/>
    </source>
</evidence>
<dbReference type="InterPro" id="IPR013783">
    <property type="entry name" value="Ig-like_fold"/>
</dbReference>
<organism evidence="2 3">
    <name type="scientific">Hassallia byssoidea VB512170</name>
    <dbReference type="NCBI Taxonomy" id="1304833"/>
    <lineage>
        <taxon>Bacteria</taxon>
        <taxon>Bacillati</taxon>
        <taxon>Cyanobacteriota</taxon>
        <taxon>Cyanophyceae</taxon>
        <taxon>Nostocales</taxon>
        <taxon>Tolypothrichaceae</taxon>
        <taxon>Hassallia</taxon>
    </lineage>
</organism>
<feature type="region of interest" description="Disordered" evidence="1">
    <location>
        <begin position="153"/>
        <end position="176"/>
    </location>
</feature>
<evidence type="ECO:0000256" key="1">
    <source>
        <dbReference type="SAM" id="MobiDB-lite"/>
    </source>
</evidence>
<name>A0A846HGY7_9CYAN</name>
<dbReference type="RefSeq" id="WP_039742385.1">
    <property type="nucleotide sequence ID" value="NZ_JTCM02000121.1"/>
</dbReference>
<dbReference type="InterPro" id="IPR008969">
    <property type="entry name" value="CarboxyPept-like_regulatory"/>
</dbReference>
<feature type="compositionally biased region" description="Low complexity" evidence="1">
    <location>
        <begin position="158"/>
        <end position="167"/>
    </location>
</feature>
<dbReference type="Gene3D" id="2.60.40.1120">
    <property type="entry name" value="Carboxypeptidase-like, regulatory domain"/>
    <property type="match status" value="1"/>
</dbReference>
<protein>
    <submittedName>
        <fullName evidence="2">Cna B-type</fullName>
    </submittedName>
</protein>
<dbReference type="SUPFAM" id="SSF49464">
    <property type="entry name" value="Carboxypeptidase regulatory domain-like"/>
    <property type="match status" value="1"/>
</dbReference>
<evidence type="ECO:0000313" key="2">
    <source>
        <dbReference type="EMBL" id="NEU76616.1"/>
    </source>
</evidence>
<accession>A0A846HGY7</accession>
<dbReference type="EMBL" id="JTCM02000121">
    <property type="protein sequence ID" value="NEU76616.1"/>
    <property type="molecule type" value="Genomic_DNA"/>
</dbReference>
<comment type="caution">
    <text evidence="2">The sequence shown here is derived from an EMBL/GenBank/DDBJ whole genome shotgun (WGS) entry which is preliminary data.</text>
</comment>
<feature type="region of interest" description="Disordered" evidence="1">
    <location>
        <begin position="285"/>
        <end position="332"/>
    </location>
</feature>
<dbReference type="Gene3D" id="2.60.40.10">
    <property type="entry name" value="Immunoglobulins"/>
    <property type="match status" value="1"/>
</dbReference>
<feature type="compositionally biased region" description="Low complexity" evidence="1">
    <location>
        <begin position="120"/>
        <end position="139"/>
    </location>
</feature>
<gene>
    <name evidence="2" type="ORF">PI95_029930</name>
</gene>
<keyword evidence="3" id="KW-1185">Reference proteome</keyword>
<feature type="compositionally biased region" description="Polar residues" evidence="1">
    <location>
        <begin position="285"/>
        <end position="304"/>
    </location>
</feature>
<dbReference type="AlphaFoldDB" id="A0A846HGY7"/>
<sequence length="1193" mass="129070">MLYLALPPTPPPIFITLTPEQVANKSDIEQILAADPTKASLQNSATKAQAKICRSPQLPPHKSDLVNNLLGKMLAASNQAREAVVCTTSQKKKSVILSFQAQTQKQKQAKGFLPAANQKTENTTTAPASSSPENSSPTPNIATVDEEVTASANIEPQNTATPANTNTSSGEQPGYQKLISSLSNNKSAGKNTIGKILSAVQELISVSLYASLNNIGNDAGKSDNQHSEEIAIATPEQTTDNKKPEDNNNNGVTQEIASNTNAQTGKILAIVQELISVSISASLNNKLKPDTTTSEEIASSIPQQTSTSTENTNSLTANNNKKPENNNANAPNQEKVAANNVTNNDSKNTLIEKLTGKGSIQLAKSPDEPFLVGVIINGREVGTLDIIQEGNTLLIPLESFGEIAGFKVENTDTATQVKTPLGVVKLQPNSLKQINGITYIIKSALKDELSINVELNTADLSLLTDLPWRGNVGQYRARAADLKPEFFAPSSGLSNFRQELNIDTNGGDTSLRSSSLLGGRLGGWAYRLRLDNNFVDQPDVSEYFLYKHSGRFLYQLGRQQVGLHPLLNGIDLTGFQFGYSNLPEESFGNSYSANELLPRRSRPIQTFRGKAEPASFVQLRVGGSVVAQQQVGFNGLYEFIDVNLPVGQSNEIEVLIFDRNNLRVPREIRTVRINASDLLLPAGGNVQLGGLGFSGNLVQNGLFGDINSDYQGKPVGFYQLRQGLSSNLTFESSLQAVPNALQSQAGLIWRLANPVVLSASVGTSANKLGYSADLDVQLNRLEINANSQSLPEGYRLFRNSTQLFNHSLELKYRFGNTLNLGFLARNRKDDSGSASYILPTFSARPFSTLSLNGRPDFDGRYLFNAFYQPNRLTRLSFNTYGDAYISDLTYNLSNTYQLSFGNEFGGNSAPRYSIGIGHNPSDLRALSWNLGVSYRDGEIGPLAGASMQVLPGLFARIEYQGIPSRTRGNFGGFGDDRLSLSLVSDLSFAGGRVAPANYSGIGKDRGAIAGRLVVQGENKKFDLSGSNVRVYDKRNQSVGSTRTDSSGNFFVGNLPEGNYIVELEPDELPVELSVPKTSTVVQVATSAVTKLDFPVRPEYGVAGRITDVAGQPIERVRIELINSAGIRALSAMTDQFGLYRLDGVPVGKYTLRVSPQDSLNPNDTLPKQQVEIKSEFVYNQNLQLPISAAAKKK</sequence>
<proteinExistence type="predicted"/>
<feature type="region of interest" description="Disordered" evidence="1">
    <location>
        <begin position="233"/>
        <end position="253"/>
    </location>
</feature>
<reference evidence="2 3" key="1">
    <citation type="journal article" date="2015" name="Genome Announc.">
        <title>Draft Genome Sequence of Cyanobacterium Hassallia byssoidea Strain VB512170, Isolated from Monuments in India.</title>
        <authorList>
            <person name="Singh D."/>
            <person name="Chandrababunaidu M.M."/>
            <person name="Panda A."/>
            <person name="Sen D."/>
            <person name="Bhattacharyya S."/>
            <person name="Adhikary S.P."/>
            <person name="Tripathy S."/>
        </authorList>
    </citation>
    <scope>NUCLEOTIDE SEQUENCE [LARGE SCALE GENOMIC DNA]</scope>
    <source>
        <strain evidence="2 3">VB512170</strain>
    </source>
</reference>
<dbReference type="Pfam" id="PF13620">
    <property type="entry name" value="CarboxypepD_reg"/>
    <property type="match status" value="1"/>
</dbReference>
<feature type="region of interest" description="Disordered" evidence="1">
    <location>
        <begin position="108"/>
        <end position="141"/>
    </location>
</feature>
<dbReference type="Proteomes" id="UP000031549">
    <property type="component" value="Unassembled WGS sequence"/>
</dbReference>
<feature type="compositionally biased region" description="Low complexity" evidence="1">
    <location>
        <begin position="305"/>
        <end position="332"/>
    </location>
</feature>